<feature type="transmembrane region" description="Helical" evidence="1">
    <location>
        <begin position="65"/>
        <end position="84"/>
    </location>
</feature>
<dbReference type="Proteomes" id="UP000054562">
    <property type="component" value="Unassembled WGS sequence"/>
</dbReference>
<dbReference type="GO" id="GO:0051604">
    <property type="term" value="P:protein maturation"/>
    <property type="evidence" value="ECO:0007669"/>
    <property type="project" value="InterPro"/>
</dbReference>
<feature type="transmembrane region" description="Helical" evidence="1">
    <location>
        <begin position="27"/>
        <end position="44"/>
    </location>
</feature>
<dbReference type="PANTHER" id="PTHR14463:SF5">
    <property type="entry name" value="LIPASE MATURATION FACTOR 2"/>
    <property type="match status" value="1"/>
</dbReference>
<proteinExistence type="predicted"/>
<dbReference type="GO" id="GO:0005789">
    <property type="term" value="C:endoplasmic reticulum membrane"/>
    <property type="evidence" value="ECO:0007669"/>
    <property type="project" value="TreeGrafter"/>
</dbReference>
<dbReference type="PANTHER" id="PTHR14463">
    <property type="entry name" value="LIPASE MATURATION FACTOR"/>
    <property type="match status" value="1"/>
</dbReference>
<dbReference type="OrthoDB" id="434126at2759"/>
<name>A0A0L1IFN2_PLAFA</name>
<keyword evidence="1" id="KW-0812">Transmembrane</keyword>
<sequence>MEVHEKGENSASYEIDKKYDTKLERNQCYLITSFIFFIFFLSTINNLDKYIHIKTTRYILRYSNLLYLISFCSLHIQVEFLVGLDKGLLPVNKYLAEIKEKIECINLVVVKNVIYFVYSFWEYVIRKRIKIKTFCKLGILISVFNFLIQNNIHNDFFRILTPSDLLMNEFGFLLIFLNLSDSYYLKYSNTLIICHLKTYSSFKILFNSGSSKVRRKKIFNNNNNIEMKTLNNKDDKVTWDMGKYWQRKKIDIIGTLKYKKENK</sequence>
<gene>
    <name evidence="2" type="ORF">PFMG_04416</name>
</gene>
<accession>A0A0L1IFN2</accession>
<evidence type="ECO:0000256" key="1">
    <source>
        <dbReference type="SAM" id="Phobius"/>
    </source>
</evidence>
<dbReference type="InterPro" id="IPR009613">
    <property type="entry name" value="LMF"/>
</dbReference>
<dbReference type="AlphaFoldDB" id="A0A0L1IFN2"/>
<feature type="transmembrane region" description="Helical" evidence="1">
    <location>
        <begin position="104"/>
        <end position="121"/>
    </location>
</feature>
<evidence type="ECO:0000313" key="2">
    <source>
        <dbReference type="EMBL" id="KNG78342.1"/>
    </source>
</evidence>
<evidence type="ECO:0000313" key="3">
    <source>
        <dbReference type="Proteomes" id="UP000054562"/>
    </source>
</evidence>
<reference evidence="3" key="2">
    <citation type="submission" date="2015-07" db="EMBL/GenBank/DDBJ databases">
        <title>The genome sequence of Plasmodium falciparum IGH-CR14.</title>
        <authorList>
            <consortium name="The Broad Institute Genome Sequencing Platform"/>
            <person name="Volkman S.K."/>
            <person name="Neafsey D.E."/>
            <person name="Dash A.P."/>
            <person name="Chitnis C.E."/>
            <person name="Hartl D.L."/>
            <person name="Young S.K."/>
            <person name="Kodira C.D."/>
            <person name="Zeng Q."/>
            <person name="Koehrsen M."/>
            <person name="Godfrey P."/>
            <person name="Alvarado L."/>
            <person name="Berlin A."/>
            <person name="Borenstein D."/>
            <person name="Chen Z."/>
            <person name="Engels R."/>
            <person name="Freedman E."/>
            <person name="Gellesch M."/>
            <person name="Goldberg J."/>
            <person name="Griggs A."/>
            <person name="Gujja S."/>
            <person name="Heiman D."/>
            <person name="Hepburn T."/>
            <person name="Howarth C."/>
            <person name="Jen D."/>
            <person name="Larson L."/>
            <person name="Lewis B."/>
            <person name="Mehta T."/>
            <person name="Park D."/>
            <person name="Pearson M."/>
            <person name="Roberts A."/>
            <person name="Saif S."/>
            <person name="Shea T."/>
            <person name="Shenoy N."/>
            <person name="Sisk P."/>
            <person name="Stolte C."/>
            <person name="Sykes S."/>
            <person name="Walk T."/>
            <person name="White J."/>
            <person name="Yandava C."/>
            <person name="Wirth D.F."/>
            <person name="Nusbaum C."/>
            <person name="Birren B."/>
        </authorList>
    </citation>
    <scope>NUCLEOTIDE SEQUENCE [LARGE SCALE GENOMIC DNA]</scope>
    <source>
        <strain evidence="3">IGH-CR14</strain>
    </source>
</reference>
<keyword evidence="1" id="KW-0472">Membrane</keyword>
<dbReference type="EMBL" id="GG665531">
    <property type="protein sequence ID" value="KNG78342.1"/>
    <property type="molecule type" value="Genomic_DNA"/>
</dbReference>
<protein>
    <submittedName>
        <fullName evidence="2">Uncharacterized protein</fullName>
    </submittedName>
</protein>
<reference evidence="3" key="1">
    <citation type="submission" date="2015-07" db="EMBL/GenBank/DDBJ databases">
        <title>Annotation of Plasmodium falciparum IGH-CR14.</title>
        <authorList>
            <consortium name="The Broad Institute Genome Sequencing Platform"/>
            <person name="Volkman S.K."/>
            <person name="Neafsey D.E."/>
            <person name="Dash A.P."/>
            <person name="Chitnis C.E."/>
            <person name="Hartl D.L."/>
            <person name="Young S.K."/>
            <person name="Zeng Q."/>
            <person name="Koehrsen M."/>
            <person name="Alvarado L."/>
            <person name="Berlin A."/>
            <person name="Borenstein D."/>
            <person name="Chapman S.B."/>
            <person name="Chen Z."/>
            <person name="Engels R."/>
            <person name="Freedman E."/>
            <person name="Gellesch M."/>
            <person name="Goldberg J."/>
            <person name="Griggs A."/>
            <person name="Gujja S."/>
            <person name="Heilman E.R."/>
            <person name="Heiman D.I."/>
            <person name="Howarth C."/>
            <person name="Jen D."/>
            <person name="Larson L."/>
            <person name="Mehta T."/>
            <person name="Neiman D."/>
            <person name="Park D."/>
            <person name="Pearson M."/>
            <person name="Roberts A."/>
            <person name="Saif S."/>
            <person name="Shea T."/>
            <person name="Shenoy N."/>
            <person name="Sisk P."/>
            <person name="Stolte C."/>
            <person name="Sykes S."/>
            <person name="Walk T."/>
            <person name="White J."/>
            <person name="Yandava C."/>
            <person name="Haas B."/>
            <person name="Henn M.R."/>
            <person name="Nusbaum C."/>
            <person name="Birren B."/>
        </authorList>
    </citation>
    <scope>NUCLEOTIDE SEQUENCE [LARGE SCALE GENOMIC DNA]</scope>
    <source>
        <strain evidence="3">IGH-CR14</strain>
    </source>
</reference>
<organism evidence="2 3">
    <name type="scientific">Plasmodium falciparum IGH-CR14</name>
    <dbReference type="NCBI Taxonomy" id="580059"/>
    <lineage>
        <taxon>Eukaryota</taxon>
        <taxon>Sar</taxon>
        <taxon>Alveolata</taxon>
        <taxon>Apicomplexa</taxon>
        <taxon>Aconoidasida</taxon>
        <taxon>Haemosporida</taxon>
        <taxon>Plasmodiidae</taxon>
        <taxon>Plasmodium</taxon>
        <taxon>Plasmodium (Laverania)</taxon>
    </lineage>
</organism>
<keyword evidence="1" id="KW-1133">Transmembrane helix</keyword>